<accession>A0ACC5UVF6</accession>
<dbReference type="EMBL" id="JABWSB020000028">
    <property type="protein sequence ID" value="MBV4518385.1"/>
    <property type="molecule type" value="Genomic_DNA"/>
</dbReference>
<reference evidence="1 2" key="1">
    <citation type="journal article" date="2020" name="Microorganisms">
        <title>Reliable Identification of Environmental Pseudomonas Isolates Using the rpoD Gene.</title>
        <authorList>
            <consortium name="The Broad Institute Genome Sequencing Platform"/>
            <person name="Girard L."/>
            <person name="Lood C."/>
            <person name="Rokni-Zadeh H."/>
            <person name="van Noort V."/>
            <person name="Lavigne R."/>
            <person name="De Mot R."/>
        </authorList>
    </citation>
    <scope>NUCLEOTIDE SEQUENCE [LARGE SCALE GENOMIC DNA]</scope>
    <source>
        <strain evidence="1 2">RW1P2</strain>
    </source>
</reference>
<comment type="caution">
    <text evidence="1">The sequence shown here is derived from an EMBL/GenBank/DDBJ whole genome shotgun (WGS) entry which is preliminary data.</text>
</comment>
<sequence>MNAQTADYGIPKIKLNPVHVNYYRQFCSPSDPITHARPKSLQFAVPQEIPRSPEGRPNLTDSTSPKQHLLASLKIRELILRGQLPAGERVTEAALAELLGLSRTPVRQALPALAQDGLLVPVGKRGYAVRLFTPDETHIALETRATLEGMAARIVAEKGLTTAQLEAFQHCLAEGDEILGRVEFGKEEEHAYGVMNQRFHELILEVAQKPLLNDLVARCLVVPFVSPLLVAFGDPDITLMREDLSYAHRQHHYIVEALRNRETTRVEMLLREHAATQRHSMSL</sequence>
<keyword evidence="2" id="KW-1185">Reference proteome</keyword>
<dbReference type="Proteomes" id="UP000624243">
    <property type="component" value="Unassembled WGS sequence"/>
</dbReference>
<gene>
    <name evidence="1" type="ORF">HU758_024755</name>
</gene>
<evidence type="ECO:0000313" key="1">
    <source>
        <dbReference type="EMBL" id="MBV4518385.1"/>
    </source>
</evidence>
<organism evidence="1 2">
    <name type="scientific">Pseudomonas kurunegalensis</name>
    <dbReference type="NCBI Taxonomy" id="485880"/>
    <lineage>
        <taxon>Bacteria</taxon>
        <taxon>Pseudomonadati</taxon>
        <taxon>Pseudomonadota</taxon>
        <taxon>Gammaproteobacteria</taxon>
        <taxon>Pseudomonadales</taxon>
        <taxon>Pseudomonadaceae</taxon>
        <taxon>Pseudomonas</taxon>
    </lineage>
</organism>
<proteinExistence type="predicted"/>
<protein>
    <submittedName>
        <fullName evidence="1">GntR family transcriptional regulator</fullName>
    </submittedName>
</protein>
<evidence type="ECO:0000313" key="2">
    <source>
        <dbReference type="Proteomes" id="UP000624243"/>
    </source>
</evidence>
<name>A0ACC5UVF6_9PSED</name>